<gene>
    <name evidence="6" type="ORF">C0Z18_30080</name>
</gene>
<dbReference type="InterPro" id="IPR050950">
    <property type="entry name" value="HTH-type_LysR_regulators"/>
</dbReference>
<dbReference type="Proteomes" id="UP000235616">
    <property type="component" value="Unassembled WGS sequence"/>
</dbReference>
<dbReference type="PRINTS" id="PR00039">
    <property type="entry name" value="HTHLYSR"/>
</dbReference>
<dbReference type="Gene3D" id="1.10.10.10">
    <property type="entry name" value="Winged helix-like DNA-binding domain superfamily/Winged helix DNA-binding domain"/>
    <property type="match status" value="1"/>
</dbReference>
<keyword evidence="3" id="KW-0238">DNA-binding</keyword>
<dbReference type="PANTHER" id="PTHR30419">
    <property type="entry name" value="HTH-TYPE TRANSCRIPTIONAL REGULATOR YBHD"/>
    <property type="match status" value="1"/>
</dbReference>
<evidence type="ECO:0000256" key="2">
    <source>
        <dbReference type="ARBA" id="ARBA00023015"/>
    </source>
</evidence>
<evidence type="ECO:0000313" key="7">
    <source>
        <dbReference type="Proteomes" id="UP000235616"/>
    </source>
</evidence>
<evidence type="ECO:0000256" key="1">
    <source>
        <dbReference type="ARBA" id="ARBA00009437"/>
    </source>
</evidence>
<evidence type="ECO:0000256" key="3">
    <source>
        <dbReference type="ARBA" id="ARBA00023125"/>
    </source>
</evidence>
<comment type="caution">
    <text evidence="6">The sequence shown here is derived from an EMBL/GenBank/DDBJ whole genome shotgun (WGS) entry which is preliminary data.</text>
</comment>
<dbReference type="SUPFAM" id="SSF46785">
    <property type="entry name" value="Winged helix' DNA-binding domain"/>
    <property type="match status" value="1"/>
</dbReference>
<keyword evidence="4" id="KW-0804">Transcription</keyword>
<sequence>MVISGSTVSPAAPLDRTAIESYFSRQLKLRHLQLLVALAERQTVGKVASVLNVTQPAVSKMLGEMEKGIGVALFERDGRRIRPTAHGECLVRHARELLLLAQRASEELHAMSGGTDGRVEVGVLSVAAPILIPAAVALFKQRAPTATVCLHEGTLDQLVPALRAGQLDMIVGRRARGLAAPEFMTESLFDDPTVIVVARTHPLARRKRVKWADLAGLAWIVPSAGAPMHRHLLSVLEAHGVGTPINTVESVVIDANVGMLQACPMLGLLPRSLARHHEESGVLKILPLSLGAALGPVSTTWYADAQDTPACALFRLCLADAAKQTRI</sequence>
<reference evidence="6 7" key="1">
    <citation type="submission" date="2018-01" db="EMBL/GenBank/DDBJ databases">
        <title>Whole genome analyses suggest that Burkholderia sensu lato contains two further novel genera in the rhizoxinica-symbiotica group Mycetohabitans gen. nov., and Trinickia gen. nov.: implications for the evolution of diazotrophy and nodulation in the Burkholderiaceae.</title>
        <authorList>
            <person name="Estrada-de los Santos P."/>
            <person name="Palmer M."/>
            <person name="Chavez-Ramirez B."/>
            <person name="Beukes C."/>
            <person name="Steenkamp E.T."/>
            <person name="Hirsch A.M."/>
            <person name="Manyaka P."/>
            <person name="Maluk M."/>
            <person name="Lafos M."/>
            <person name="Crook M."/>
            <person name="Gross E."/>
            <person name="Simon M.F."/>
            <person name="Bueno dos Reis Junior F."/>
            <person name="Poole P.S."/>
            <person name="Venter S.N."/>
            <person name="James E.K."/>
        </authorList>
    </citation>
    <scope>NUCLEOTIDE SEQUENCE [LARGE SCALE GENOMIC DNA]</scope>
    <source>
        <strain evidence="6 7">GIMN1.004</strain>
    </source>
</reference>
<dbReference type="GO" id="GO:0003677">
    <property type="term" value="F:DNA binding"/>
    <property type="evidence" value="ECO:0007669"/>
    <property type="project" value="UniProtKB-KW"/>
</dbReference>
<dbReference type="OrthoDB" id="5914299at2"/>
<organism evidence="6 7">
    <name type="scientific">Trinickia dabaoshanensis</name>
    <dbReference type="NCBI Taxonomy" id="564714"/>
    <lineage>
        <taxon>Bacteria</taxon>
        <taxon>Pseudomonadati</taxon>
        <taxon>Pseudomonadota</taxon>
        <taxon>Betaproteobacteria</taxon>
        <taxon>Burkholderiales</taxon>
        <taxon>Burkholderiaceae</taxon>
        <taxon>Trinickia</taxon>
    </lineage>
</organism>
<evidence type="ECO:0000313" key="6">
    <source>
        <dbReference type="EMBL" id="PMS14750.1"/>
    </source>
</evidence>
<evidence type="ECO:0000256" key="4">
    <source>
        <dbReference type="ARBA" id="ARBA00023163"/>
    </source>
</evidence>
<dbReference type="GO" id="GO:0005829">
    <property type="term" value="C:cytosol"/>
    <property type="evidence" value="ECO:0007669"/>
    <property type="project" value="TreeGrafter"/>
</dbReference>
<keyword evidence="2" id="KW-0805">Transcription regulation</keyword>
<dbReference type="Gene3D" id="3.40.190.10">
    <property type="entry name" value="Periplasmic binding protein-like II"/>
    <property type="match status" value="2"/>
</dbReference>
<dbReference type="EMBL" id="PNYA01000040">
    <property type="protein sequence ID" value="PMS14750.1"/>
    <property type="molecule type" value="Genomic_DNA"/>
</dbReference>
<dbReference type="InterPro" id="IPR000847">
    <property type="entry name" value="LysR_HTH_N"/>
</dbReference>
<evidence type="ECO:0000259" key="5">
    <source>
        <dbReference type="PROSITE" id="PS50931"/>
    </source>
</evidence>
<comment type="similarity">
    <text evidence="1">Belongs to the LysR transcriptional regulatory family.</text>
</comment>
<dbReference type="AlphaFoldDB" id="A0A2N7VC57"/>
<dbReference type="PANTHER" id="PTHR30419:SF8">
    <property type="entry name" value="NITROGEN ASSIMILATION TRANSCRIPTIONAL ACTIVATOR-RELATED"/>
    <property type="match status" value="1"/>
</dbReference>
<protein>
    <recommendedName>
        <fullName evidence="5">HTH lysR-type domain-containing protein</fullName>
    </recommendedName>
</protein>
<dbReference type="Pfam" id="PF03466">
    <property type="entry name" value="LysR_substrate"/>
    <property type="match status" value="1"/>
</dbReference>
<dbReference type="SUPFAM" id="SSF53850">
    <property type="entry name" value="Periplasmic binding protein-like II"/>
    <property type="match status" value="1"/>
</dbReference>
<proteinExistence type="inferred from homology"/>
<dbReference type="InterPro" id="IPR036390">
    <property type="entry name" value="WH_DNA-bd_sf"/>
</dbReference>
<feature type="domain" description="HTH lysR-type" evidence="5">
    <location>
        <begin position="27"/>
        <end position="84"/>
    </location>
</feature>
<dbReference type="PROSITE" id="PS50931">
    <property type="entry name" value="HTH_LYSR"/>
    <property type="match status" value="1"/>
</dbReference>
<dbReference type="InterPro" id="IPR005119">
    <property type="entry name" value="LysR_subst-bd"/>
</dbReference>
<name>A0A2N7VC57_9BURK</name>
<accession>A0A2N7VC57</accession>
<keyword evidence="7" id="KW-1185">Reference proteome</keyword>
<dbReference type="InterPro" id="IPR036388">
    <property type="entry name" value="WH-like_DNA-bd_sf"/>
</dbReference>
<dbReference type="GO" id="GO:0003700">
    <property type="term" value="F:DNA-binding transcription factor activity"/>
    <property type="evidence" value="ECO:0007669"/>
    <property type="project" value="InterPro"/>
</dbReference>
<dbReference type="Pfam" id="PF00126">
    <property type="entry name" value="HTH_1"/>
    <property type="match status" value="1"/>
</dbReference>